<evidence type="ECO:0000256" key="5">
    <source>
        <dbReference type="ARBA" id="ARBA00022837"/>
    </source>
</evidence>
<dbReference type="GO" id="GO:0008104">
    <property type="term" value="P:intracellular protein localization"/>
    <property type="evidence" value="ECO:0007669"/>
    <property type="project" value="UniProtKB-ARBA"/>
</dbReference>
<keyword evidence="3" id="KW-0732">Signal</keyword>
<dbReference type="InterPro" id="IPR020894">
    <property type="entry name" value="Cadherin_CS"/>
</dbReference>
<keyword evidence="4" id="KW-0677">Repeat</keyword>
<dbReference type="SMART" id="SM00112">
    <property type="entry name" value="CA"/>
    <property type="match status" value="1"/>
</dbReference>
<dbReference type="GO" id="GO:0007156">
    <property type="term" value="P:homophilic cell adhesion via plasma membrane adhesion molecules"/>
    <property type="evidence" value="ECO:0007669"/>
    <property type="project" value="InterPro"/>
</dbReference>
<protein>
    <recommendedName>
        <fullName evidence="9">Cadherin domain-containing protein</fullName>
    </recommendedName>
</protein>
<dbReference type="PROSITE" id="PS50268">
    <property type="entry name" value="CADHERIN_2"/>
    <property type="match status" value="1"/>
</dbReference>
<dbReference type="EMBL" id="CAXKWB010027845">
    <property type="protein sequence ID" value="CAL4132582.1"/>
    <property type="molecule type" value="Genomic_DNA"/>
</dbReference>
<comment type="subcellular location">
    <subcellularLocation>
        <location evidence="1">Membrane</location>
        <topology evidence="1">Single-pass membrane protein</topology>
    </subcellularLocation>
</comment>
<evidence type="ECO:0000256" key="8">
    <source>
        <dbReference type="PROSITE-ProRule" id="PRU00043"/>
    </source>
</evidence>
<keyword evidence="6" id="KW-1133">Transmembrane helix</keyword>
<evidence type="ECO:0000313" key="10">
    <source>
        <dbReference type="EMBL" id="CAL4132582.1"/>
    </source>
</evidence>
<dbReference type="InterPro" id="IPR002126">
    <property type="entry name" value="Cadherin-like_dom"/>
</dbReference>
<dbReference type="CDD" id="cd11304">
    <property type="entry name" value="Cadherin_repeat"/>
    <property type="match status" value="1"/>
</dbReference>
<dbReference type="GO" id="GO:0005509">
    <property type="term" value="F:calcium ion binding"/>
    <property type="evidence" value="ECO:0007669"/>
    <property type="project" value="UniProtKB-UniRule"/>
</dbReference>
<gene>
    <name evidence="10" type="ORF">MNOR_LOCUS27028</name>
</gene>
<evidence type="ECO:0000256" key="1">
    <source>
        <dbReference type="ARBA" id="ARBA00004167"/>
    </source>
</evidence>
<reference evidence="10 11" key="1">
    <citation type="submission" date="2024-05" db="EMBL/GenBank/DDBJ databases">
        <authorList>
            <person name="Wallberg A."/>
        </authorList>
    </citation>
    <scope>NUCLEOTIDE SEQUENCE [LARGE SCALE GENOMIC DNA]</scope>
</reference>
<dbReference type="Pfam" id="PF00028">
    <property type="entry name" value="Cadherin"/>
    <property type="match status" value="1"/>
</dbReference>
<evidence type="ECO:0000256" key="2">
    <source>
        <dbReference type="ARBA" id="ARBA00022692"/>
    </source>
</evidence>
<accession>A0AAV2RRN2</accession>
<proteinExistence type="predicted"/>
<feature type="domain" description="Cadherin" evidence="9">
    <location>
        <begin position="31"/>
        <end position="122"/>
    </location>
</feature>
<keyword evidence="2" id="KW-0812">Transmembrane</keyword>
<name>A0AAV2RRN2_MEGNR</name>
<organism evidence="10 11">
    <name type="scientific">Meganyctiphanes norvegica</name>
    <name type="common">Northern krill</name>
    <name type="synonym">Thysanopoda norvegica</name>
    <dbReference type="NCBI Taxonomy" id="48144"/>
    <lineage>
        <taxon>Eukaryota</taxon>
        <taxon>Metazoa</taxon>
        <taxon>Ecdysozoa</taxon>
        <taxon>Arthropoda</taxon>
        <taxon>Crustacea</taxon>
        <taxon>Multicrustacea</taxon>
        <taxon>Malacostraca</taxon>
        <taxon>Eumalacostraca</taxon>
        <taxon>Eucarida</taxon>
        <taxon>Euphausiacea</taxon>
        <taxon>Euphausiidae</taxon>
        <taxon>Meganyctiphanes</taxon>
    </lineage>
</organism>
<dbReference type="PANTHER" id="PTHR24026:SF126">
    <property type="entry name" value="PROTOCADHERIN FAT 4"/>
    <property type="match status" value="1"/>
</dbReference>
<dbReference type="SUPFAM" id="SSF49313">
    <property type="entry name" value="Cadherin-like"/>
    <property type="match status" value="1"/>
</dbReference>
<evidence type="ECO:0000256" key="4">
    <source>
        <dbReference type="ARBA" id="ARBA00022737"/>
    </source>
</evidence>
<feature type="non-terminal residue" evidence="10">
    <location>
        <position position="123"/>
    </location>
</feature>
<dbReference type="InterPro" id="IPR015919">
    <property type="entry name" value="Cadherin-like_sf"/>
</dbReference>
<sequence>MVQDTFHQDWYCTCKIEVDVIDVNDNPPVFTQPLYSVNLPENSPEDILLIKVKASDPDKGKNKKVVYSIEGNSIFTIDSDSGIVSATQSLDRESQAMYNITVLATDRGTPPLASQAQILLLVT</sequence>
<dbReference type="PROSITE" id="PS00232">
    <property type="entry name" value="CADHERIN_1"/>
    <property type="match status" value="1"/>
</dbReference>
<dbReference type="Proteomes" id="UP001497623">
    <property type="component" value="Unassembled WGS sequence"/>
</dbReference>
<comment type="caution">
    <text evidence="10">The sequence shown here is derived from an EMBL/GenBank/DDBJ whole genome shotgun (WGS) entry which is preliminary data.</text>
</comment>
<evidence type="ECO:0000256" key="6">
    <source>
        <dbReference type="ARBA" id="ARBA00022989"/>
    </source>
</evidence>
<keyword evidence="7" id="KW-0472">Membrane</keyword>
<evidence type="ECO:0000256" key="7">
    <source>
        <dbReference type="ARBA" id="ARBA00023136"/>
    </source>
</evidence>
<keyword evidence="11" id="KW-1185">Reference proteome</keyword>
<dbReference type="Gene3D" id="2.60.40.60">
    <property type="entry name" value="Cadherins"/>
    <property type="match status" value="1"/>
</dbReference>
<dbReference type="PANTHER" id="PTHR24026">
    <property type="entry name" value="FAT ATYPICAL CADHERIN-RELATED"/>
    <property type="match status" value="1"/>
</dbReference>
<dbReference type="PRINTS" id="PR00205">
    <property type="entry name" value="CADHERIN"/>
</dbReference>
<dbReference type="AlphaFoldDB" id="A0AAV2RRN2"/>
<keyword evidence="5 8" id="KW-0106">Calcium</keyword>
<evidence type="ECO:0000313" key="11">
    <source>
        <dbReference type="Proteomes" id="UP001497623"/>
    </source>
</evidence>
<evidence type="ECO:0000256" key="3">
    <source>
        <dbReference type="ARBA" id="ARBA00022729"/>
    </source>
</evidence>
<evidence type="ECO:0000259" key="9">
    <source>
        <dbReference type="PROSITE" id="PS50268"/>
    </source>
</evidence>
<dbReference type="GO" id="GO:0005886">
    <property type="term" value="C:plasma membrane"/>
    <property type="evidence" value="ECO:0007669"/>
    <property type="project" value="UniProtKB-SubCell"/>
</dbReference>
<dbReference type="FunFam" id="2.60.40.60:FF:000033">
    <property type="entry name" value="FAT atypical cadherin 1"/>
    <property type="match status" value="1"/>
</dbReference>